<feature type="signal peptide" evidence="2">
    <location>
        <begin position="1"/>
        <end position="19"/>
    </location>
</feature>
<evidence type="ECO:0008006" key="5">
    <source>
        <dbReference type="Google" id="ProtNLM"/>
    </source>
</evidence>
<dbReference type="Proteomes" id="UP000236621">
    <property type="component" value="Unassembled WGS sequence"/>
</dbReference>
<feature type="compositionally biased region" description="Basic and acidic residues" evidence="1">
    <location>
        <begin position="87"/>
        <end position="103"/>
    </location>
</feature>
<feature type="region of interest" description="Disordered" evidence="1">
    <location>
        <begin position="25"/>
        <end position="110"/>
    </location>
</feature>
<keyword evidence="2" id="KW-0732">Signal</keyword>
<gene>
    <name evidence="3" type="ORF">TCAP_02651</name>
</gene>
<feature type="compositionally biased region" description="Basic and acidic residues" evidence="1">
    <location>
        <begin position="70"/>
        <end position="79"/>
    </location>
</feature>
<organism evidence="3 4">
    <name type="scientific">Tolypocladium capitatum</name>
    <dbReference type="NCBI Taxonomy" id="45235"/>
    <lineage>
        <taxon>Eukaryota</taxon>
        <taxon>Fungi</taxon>
        <taxon>Dikarya</taxon>
        <taxon>Ascomycota</taxon>
        <taxon>Pezizomycotina</taxon>
        <taxon>Sordariomycetes</taxon>
        <taxon>Hypocreomycetidae</taxon>
        <taxon>Hypocreales</taxon>
        <taxon>Ophiocordycipitaceae</taxon>
        <taxon>Tolypocladium</taxon>
    </lineage>
</organism>
<evidence type="ECO:0000256" key="1">
    <source>
        <dbReference type="SAM" id="MobiDB-lite"/>
    </source>
</evidence>
<keyword evidence="4" id="KW-1185">Reference proteome</keyword>
<comment type="caution">
    <text evidence="3">The sequence shown here is derived from an EMBL/GenBank/DDBJ whole genome shotgun (WGS) entry which is preliminary data.</text>
</comment>
<reference evidence="3 4" key="1">
    <citation type="submission" date="2017-08" db="EMBL/GenBank/DDBJ databases">
        <title>Harnessing the power of phylogenomics to disentangle the directionality and signatures of interkingdom host jumping in the parasitic fungal genus Tolypocladium.</title>
        <authorList>
            <person name="Quandt C.A."/>
            <person name="Patterson W."/>
            <person name="Spatafora J.W."/>
        </authorList>
    </citation>
    <scope>NUCLEOTIDE SEQUENCE [LARGE SCALE GENOMIC DNA]</scope>
    <source>
        <strain evidence="3 4">CBS 113982</strain>
    </source>
</reference>
<feature type="region of interest" description="Disordered" evidence="1">
    <location>
        <begin position="121"/>
        <end position="140"/>
    </location>
</feature>
<name>A0A2K3QIQ2_9HYPO</name>
<feature type="compositionally biased region" description="Low complexity" evidence="1">
    <location>
        <begin position="122"/>
        <end position="133"/>
    </location>
</feature>
<feature type="chain" id="PRO_5014454397" description="Secreted protein" evidence="2">
    <location>
        <begin position="20"/>
        <end position="140"/>
    </location>
</feature>
<evidence type="ECO:0000256" key="2">
    <source>
        <dbReference type="SAM" id="SignalP"/>
    </source>
</evidence>
<sequence length="140" mass="15468">MSVGLQCTYLLLLVHACVSLYRQSRHRWSRASHREASDDKVLNMAPEDARAATPNPPDGQSSRETPASPDKPRVREKPSAKPAAVPHPDHVPDEQELERRRLGEAQPQVVPTEVILNKFHVAGTRTGTRTGAGPSEVVRR</sequence>
<protein>
    <recommendedName>
        <fullName evidence="5">Secreted protein</fullName>
    </recommendedName>
</protein>
<dbReference type="AlphaFoldDB" id="A0A2K3QIQ2"/>
<evidence type="ECO:0000313" key="3">
    <source>
        <dbReference type="EMBL" id="PNY27421.1"/>
    </source>
</evidence>
<accession>A0A2K3QIQ2</accession>
<dbReference type="OrthoDB" id="5279542at2759"/>
<feature type="compositionally biased region" description="Basic and acidic residues" evidence="1">
    <location>
        <begin position="32"/>
        <end position="41"/>
    </location>
</feature>
<evidence type="ECO:0000313" key="4">
    <source>
        <dbReference type="Proteomes" id="UP000236621"/>
    </source>
</evidence>
<proteinExistence type="predicted"/>
<dbReference type="EMBL" id="NRSZ01000409">
    <property type="protein sequence ID" value="PNY27421.1"/>
    <property type="molecule type" value="Genomic_DNA"/>
</dbReference>